<keyword evidence="1" id="KW-0732">Signal</keyword>
<evidence type="ECO:0000256" key="1">
    <source>
        <dbReference type="SAM" id="SignalP"/>
    </source>
</evidence>
<accession>A0A1C3H1P9</accession>
<evidence type="ECO:0000313" key="3">
    <source>
        <dbReference type="EMBL" id="SAM57007.1"/>
    </source>
</evidence>
<feature type="domain" description="DUF4878" evidence="2">
    <location>
        <begin position="21"/>
        <end position="132"/>
    </location>
</feature>
<evidence type="ECO:0000259" key="2">
    <source>
        <dbReference type="Pfam" id="PF12870"/>
    </source>
</evidence>
<protein>
    <recommendedName>
        <fullName evidence="2">DUF4878 domain-containing protein</fullName>
    </recommendedName>
</protein>
<dbReference type="RefSeq" id="WP_004142832.1">
    <property type="nucleotide sequence ID" value="NZ_FKLO01000011.1"/>
</dbReference>
<organism evidence="3 4">
    <name type="scientific">Cardiobacterium hominis</name>
    <dbReference type="NCBI Taxonomy" id="2718"/>
    <lineage>
        <taxon>Bacteria</taxon>
        <taxon>Pseudomonadati</taxon>
        <taxon>Pseudomonadota</taxon>
        <taxon>Gammaproteobacteria</taxon>
        <taxon>Cardiobacteriales</taxon>
        <taxon>Cardiobacteriaceae</taxon>
        <taxon>Cardiobacterium</taxon>
    </lineage>
</organism>
<sequence length="138" mass="14946">MKKLMQTLCLAFFAGILAAYGGDGPDKAAKTFFEELINGDTNKAVDLLYLPPEFGEQDAKMMKGKISAAAVEMQTQVKKEGGIDVSTSDVNYTNADKTEATVKVTLSGKKDGKTHSESNNVSLIKTDKGWKVDMSKMK</sequence>
<dbReference type="GeneID" id="84788425"/>
<proteinExistence type="predicted"/>
<reference evidence="4" key="1">
    <citation type="submission" date="2016-04" db="EMBL/GenBank/DDBJ databases">
        <authorList>
            <person name="Tagini F."/>
        </authorList>
    </citation>
    <scope>NUCLEOTIDE SEQUENCE [LARGE SCALE GENOMIC DNA]</scope>
    <source>
        <strain evidence="4">CHUV0807</strain>
    </source>
</reference>
<feature type="signal peptide" evidence="1">
    <location>
        <begin position="1"/>
        <end position="21"/>
    </location>
</feature>
<dbReference type="InterPro" id="IPR024267">
    <property type="entry name" value="DUF4878"/>
</dbReference>
<name>A0A1C3H1P9_9GAMM</name>
<feature type="chain" id="PRO_5008674746" description="DUF4878 domain-containing protein" evidence="1">
    <location>
        <begin position="22"/>
        <end position="138"/>
    </location>
</feature>
<dbReference type="AlphaFoldDB" id="A0A1C3H1P9"/>
<dbReference type="EMBL" id="FKLO01000011">
    <property type="protein sequence ID" value="SAM57007.1"/>
    <property type="molecule type" value="Genomic_DNA"/>
</dbReference>
<dbReference type="Proteomes" id="UP000190837">
    <property type="component" value="Unassembled WGS sequence"/>
</dbReference>
<evidence type="ECO:0000313" key="4">
    <source>
        <dbReference type="Proteomes" id="UP000190837"/>
    </source>
</evidence>
<dbReference type="Gene3D" id="3.10.450.50">
    <property type="match status" value="1"/>
</dbReference>
<dbReference type="Pfam" id="PF12870">
    <property type="entry name" value="DUF4878"/>
    <property type="match status" value="1"/>
</dbReference>
<gene>
    <name evidence="3" type="ORF">CHUV0807_0106</name>
</gene>